<gene>
    <name evidence="1" type="ORF">LVJ83_09395</name>
</gene>
<accession>A0ABY4DQ49</accession>
<keyword evidence="2" id="KW-1185">Reference proteome</keyword>
<evidence type="ECO:0000313" key="2">
    <source>
        <dbReference type="Proteomes" id="UP000829817"/>
    </source>
</evidence>
<sequence length="134" mass="14977">MVWIKYWRQVLLAALAAGVVWYAHHRGFQTALAWQQAVIAEIRAEQRAQALAAEQAYTAKLAEVQKLAQVQQAKADAVAKNLAEQQQKSRLQVERNKKEIDDAIKQDQAAADGCTDGFGAHSLRQYRRALGYAD</sequence>
<dbReference type="EMBL" id="CP091508">
    <property type="protein sequence ID" value="UOO81185.1"/>
    <property type="molecule type" value="Genomic_DNA"/>
</dbReference>
<proteinExistence type="predicted"/>
<name>A0ABY4DQ49_9NEIS</name>
<dbReference type="RefSeq" id="WP_244784249.1">
    <property type="nucleotide sequence ID" value="NZ_CP091508.1"/>
</dbReference>
<dbReference type="Proteomes" id="UP000829817">
    <property type="component" value="Chromosome"/>
</dbReference>
<protein>
    <submittedName>
        <fullName evidence="1">Uncharacterized protein</fullName>
    </submittedName>
</protein>
<reference evidence="1 2" key="1">
    <citation type="journal article" date="2022" name="Res Sq">
        <title>Evolution of multicellular longitudinally dividing oral cavity symbionts (Neisseriaceae).</title>
        <authorList>
            <person name="Nyongesa S."/>
            <person name="Weber P."/>
            <person name="Bernet E."/>
            <person name="Pullido F."/>
            <person name="Nieckarz M."/>
            <person name="Delaby M."/>
            <person name="Nieves C."/>
            <person name="Viehboeck T."/>
            <person name="Krause N."/>
            <person name="Rivera-Millot A."/>
            <person name="Nakamura A."/>
            <person name="Vischer N."/>
            <person name="VanNieuwenhze M."/>
            <person name="Brun Y."/>
            <person name="Cava F."/>
            <person name="Bulgheresi S."/>
            <person name="Veyrier F."/>
        </authorList>
    </citation>
    <scope>NUCLEOTIDE SEQUENCE [LARGE SCALE GENOMIC DNA]</scope>
    <source>
        <strain evidence="1 2">CCUG 63373m</strain>
    </source>
</reference>
<evidence type="ECO:0000313" key="1">
    <source>
        <dbReference type="EMBL" id="UOO81185.1"/>
    </source>
</evidence>
<organism evidence="1 2">
    <name type="scientific">Uruburuella testudinis</name>
    <dbReference type="NCBI Taxonomy" id="1282863"/>
    <lineage>
        <taxon>Bacteria</taxon>
        <taxon>Pseudomonadati</taxon>
        <taxon>Pseudomonadota</taxon>
        <taxon>Betaproteobacteria</taxon>
        <taxon>Neisseriales</taxon>
        <taxon>Neisseriaceae</taxon>
        <taxon>Uruburuella</taxon>
    </lineage>
</organism>